<dbReference type="Pfam" id="PF07727">
    <property type="entry name" value="RVT_2"/>
    <property type="match status" value="1"/>
</dbReference>
<sequence>MAVEPSSTLLPFNTLIHMVDGTLEPPPRFAPTNSQTPNIKHLAWKQTDQRLLSLLLSSLIEEAMAEVVGLTTSREVWLALENTFSHRSKAREIRLKDDLQLMKRSTRTVSQYARAFKAICDQLHAIGRAVDGTDKVHWFLRGLGSEFSSFSMAQMALTPLPCFADLVPKAESFELFQKSLEPAAPSVAAFVASNRNPQKPNQRNHSSHNLQGRTGGHGRGQGRFSGRRPPRCQICCVEGHFADRCRQRYDRHGHAPEAQLAEALTSSCSISGNEASDWYLDTGASAHMTSAHSNLDQSISYTALQLTSSTVCPHRFSEAGIFKTRHLAHLGLVDSSGLLSTLLASTEPKGFKSAAMNPAWLAAMDEEIQALQSNRTWILVPRPANTNIVGSKWVFRTKYLPDGSIKRLKARLVAKGYTQVPGLNYTDTFSPVIKATTVRVVLSLVVTNKWPLRQLNVKNAFLNEHLTEHVYMEQPPGYIDPRFPNHVCQLKKALYGLKQAPRAWFQRFSSFLLQLGNNPSLLEKFTCRLNSEFTTKDLGSLNYFLGLEATPTTNGLFISQLKYARDILTRAQLLDSKPVHTPMVVSQHLSADGPLFSDPTLYRSLVGALQYLTITRPNIAHAVNSVNQFLHSPTDHHYLAVKRILRYVKGTLHFGLTFHPSIAPGALVAYSDVDWAGCPDTRCSTSGYSIYLGDNLVSWSAKKQPTVSRSSCESEYRALALTAAEILWLTHLLRDLKVSHSQPPLLLCDNKSAIFLSSNPVSHKRAKHVELDYHFLRELVLTGKLRT</sequence>
<name>A0A2N9EG50_FAGSY</name>
<evidence type="ECO:0000313" key="3">
    <source>
        <dbReference type="EMBL" id="SPC77936.1"/>
    </source>
</evidence>
<feature type="domain" description="Reverse transcriptase Ty1/copia-type" evidence="2">
    <location>
        <begin position="374"/>
        <end position="520"/>
    </location>
</feature>
<dbReference type="PANTHER" id="PTHR11439">
    <property type="entry name" value="GAG-POL-RELATED RETROTRANSPOSON"/>
    <property type="match status" value="1"/>
</dbReference>
<dbReference type="EMBL" id="OIVN01000302">
    <property type="protein sequence ID" value="SPC77936.1"/>
    <property type="molecule type" value="Genomic_DNA"/>
</dbReference>
<reference evidence="3" key="1">
    <citation type="submission" date="2018-02" db="EMBL/GenBank/DDBJ databases">
        <authorList>
            <person name="Cohen D.B."/>
            <person name="Kent A.D."/>
        </authorList>
    </citation>
    <scope>NUCLEOTIDE SEQUENCE</scope>
</reference>
<dbReference type="InterPro" id="IPR013103">
    <property type="entry name" value="RVT_2"/>
</dbReference>
<feature type="compositionally biased region" description="Polar residues" evidence="1">
    <location>
        <begin position="195"/>
        <end position="211"/>
    </location>
</feature>
<dbReference type="Pfam" id="PF14223">
    <property type="entry name" value="Retrotran_gag_2"/>
    <property type="match status" value="1"/>
</dbReference>
<dbReference type="AlphaFoldDB" id="A0A2N9EG50"/>
<dbReference type="PANTHER" id="PTHR11439:SF455">
    <property type="entry name" value="RLK (RECEPTOR-LIKE PROTEIN KINASE) 8, PUTATIVE-RELATED"/>
    <property type="match status" value="1"/>
</dbReference>
<dbReference type="CDD" id="cd09272">
    <property type="entry name" value="RNase_HI_RT_Ty1"/>
    <property type="match status" value="1"/>
</dbReference>
<gene>
    <name evidence="3" type="ORF">FSB_LOCUS5818</name>
</gene>
<accession>A0A2N9EG50</accession>
<protein>
    <recommendedName>
        <fullName evidence="2">Reverse transcriptase Ty1/copia-type domain-containing protein</fullName>
    </recommendedName>
</protein>
<organism evidence="3">
    <name type="scientific">Fagus sylvatica</name>
    <name type="common">Beechnut</name>
    <dbReference type="NCBI Taxonomy" id="28930"/>
    <lineage>
        <taxon>Eukaryota</taxon>
        <taxon>Viridiplantae</taxon>
        <taxon>Streptophyta</taxon>
        <taxon>Embryophyta</taxon>
        <taxon>Tracheophyta</taxon>
        <taxon>Spermatophyta</taxon>
        <taxon>Magnoliopsida</taxon>
        <taxon>eudicotyledons</taxon>
        <taxon>Gunneridae</taxon>
        <taxon>Pentapetalae</taxon>
        <taxon>rosids</taxon>
        <taxon>fabids</taxon>
        <taxon>Fagales</taxon>
        <taxon>Fagaceae</taxon>
        <taxon>Fagus</taxon>
    </lineage>
</organism>
<feature type="compositionally biased region" description="Gly residues" evidence="1">
    <location>
        <begin position="213"/>
        <end position="223"/>
    </location>
</feature>
<dbReference type="SUPFAM" id="SSF56672">
    <property type="entry name" value="DNA/RNA polymerases"/>
    <property type="match status" value="1"/>
</dbReference>
<evidence type="ECO:0000259" key="2">
    <source>
        <dbReference type="Pfam" id="PF07727"/>
    </source>
</evidence>
<feature type="region of interest" description="Disordered" evidence="1">
    <location>
        <begin position="195"/>
        <end position="227"/>
    </location>
</feature>
<dbReference type="InterPro" id="IPR043502">
    <property type="entry name" value="DNA/RNA_pol_sf"/>
</dbReference>
<evidence type="ECO:0000256" key="1">
    <source>
        <dbReference type="SAM" id="MobiDB-lite"/>
    </source>
</evidence>
<proteinExistence type="predicted"/>